<feature type="coiled-coil region" evidence="1">
    <location>
        <begin position="341"/>
        <end position="368"/>
    </location>
</feature>
<dbReference type="AlphaFoldDB" id="A0A089IXV2"/>
<reference evidence="3 5" key="1">
    <citation type="submission" date="2014-08" db="EMBL/GenBank/DDBJ databases">
        <title>Comparative genomics of the Paenibacillus odorifer group.</title>
        <authorList>
            <person name="den Bakker H.C."/>
            <person name="Tsai Y.-C."/>
            <person name="Martin N."/>
            <person name="Korlach J."/>
            <person name="Wiedmann M."/>
        </authorList>
    </citation>
    <scope>NUCLEOTIDE SEQUENCE [LARGE SCALE GENOMIC DNA]</scope>
    <source>
        <strain evidence="3 5">DSM 1735</strain>
    </source>
</reference>
<dbReference type="OrthoDB" id="2492750at2"/>
<dbReference type="EMBL" id="CP009288">
    <property type="protein sequence ID" value="AIQ13779.1"/>
    <property type="molecule type" value="Genomic_DNA"/>
</dbReference>
<evidence type="ECO:0000313" key="5">
    <source>
        <dbReference type="Proteomes" id="UP000029409"/>
    </source>
</evidence>
<dbReference type="KEGG" id="pdu:PDUR_19045"/>
<evidence type="ECO:0000313" key="3">
    <source>
        <dbReference type="EMBL" id="AIQ13779.1"/>
    </source>
</evidence>
<dbReference type="KEGG" id="pdu:PDUR_25835"/>
<dbReference type="NCBIfam" id="NF033559">
    <property type="entry name" value="transpos_IS1634"/>
    <property type="match status" value="1"/>
</dbReference>
<sequence>MALVYLKNKKNGITYVYESENYWDKAKQQSRSRRVCIGKLDPHTGELLPSKRLAEPEPARKPGPVPATETKRLYAGATYLLDAIGDKLGITADLKQCFPECDKQLLSIAFYLILEDHNPLMRFSKWALTHCHPYGKEIPSQRSSDFFASITEEARERFFRLQSRRRAEQEYWAYDTTTLSSYSESLKQVKYGKNKEHDLLPQLNLALLFGEQSNLPFYYRKLPGNITDVQTMKKLLADLDFFTYKKIKLVMDRGFYSEANVNAMYQHHLKFLIGVRVTLKYVQQELEAAKPQLHKWETFHPDHNLHAYSTTITWQYEQSRPYKKDVVKEERRAYLHLYFNKEKEADEANKLNRLLTKLKQELESGKRDPAHEKMYAKYFEVKATPKRGVSIKPKQEAIDAAASNNGYFALLSNEIKDPIQALSTYRNKDVIEKAFGNLKDRLNFRRMEVSSERSLDGKLFVEFVALIYLSYIKKVMQEKQLFQRYTLQGLLDELDVIECYERPGCEVQFGEITKRQMELYEALEVPPPTSL</sequence>
<evidence type="ECO:0000259" key="2">
    <source>
        <dbReference type="Pfam" id="PF01609"/>
    </source>
</evidence>
<dbReference type="Proteomes" id="UP000029409">
    <property type="component" value="Chromosome"/>
</dbReference>
<keyword evidence="1" id="KW-0175">Coiled coil</keyword>
<dbReference type="STRING" id="44251.PDUR_19045"/>
<dbReference type="InterPro" id="IPR047654">
    <property type="entry name" value="IS1634_transpos"/>
</dbReference>
<dbReference type="PANTHER" id="PTHR34614:SF2">
    <property type="entry name" value="TRANSPOSASE IS4-LIKE DOMAIN-CONTAINING PROTEIN"/>
    <property type="match status" value="1"/>
</dbReference>
<dbReference type="RefSeq" id="WP_042207572.1">
    <property type="nucleotide sequence ID" value="NZ_CP009288.1"/>
</dbReference>
<dbReference type="eggNOG" id="COG5421">
    <property type="taxonomic scope" value="Bacteria"/>
</dbReference>
<feature type="domain" description="Transposase IS4-like" evidence="2">
    <location>
        <begin position="175"/>
        <end position="466"/>
    </location>
</feature>
<accession>A0A089IXV2</accession>
<organism evidence="3 5">
    <name type="scientific">Paenibacillus durus</name>
    <name type="common">Paenibacillus azotofixans</name>
    <dbReference type="NCBI Taxonomy" id="44251"/>
    <lineage>
        <taxon>Bacteria</taxon>
        <taxon>Bacillati</taxon>
        <taxon>Bacillota</taxon>
        <taxon>Bacilli</taxon>
        <taxon>Bacillales</taxon>
        <taxon>Paenibacillaceae</taxon>
        <taxon>Paenibacillus</taxon>
    </lineage>
</organism>
<dbReference type="Pfam" id="PF01609">
    <property type="entry name" value="DDE_Tnp_1"/>
    <property type="match status" value="1"/>
</dbReference>
<dbReference type="PANTHER" id="PTHR34614">
    <property type="match status" value="1"/>
</dbReference>
<evidence type="ECO:0000313" key="4">
    <source>
        <dbReference type="EMBL" id="AIQ14920.1"/>
    </source>
</evidence>
<gene>
    <name evidence="3" type="ORF">PDUR_19045</name>
    <name evidence="4" type="ORF">PDUR_25835</name>
</gene>
<name>A0A089IXV2_PAEDU</name>
<dbReference type="GO" id="GO:0003677">
    <property type="term" value="F:DNA binding"/>
    <property type="evidence" value="ECO:0007669"/>
    <property type="project" value="InterPro"/>
</dbReference>
<protein>
    <submittedName>
        <fullName evidence="3">Transposase</fullName>
    </submittedName>
</protein>
<dbReference type="EMBL" id="CP009288">
    <property type="protein sequence ID" value="AIQ14920.1"/>
    <property type="molecule type" value="Genomic_DNA"/>
</dbReference>
<dbReference type="SUPFAM" id="SSF53098">
    <property type="entry name" value="Ribonuclease H-like"/>
    <property type="match status" value="1"/>
</dbReference>
<dbReference type="InterPro" id="IPR002559">
    <property type="entry name" value="Transposase_11"/>
</dbReference>
<keyword evidence="5" id="KW-1185">Reference proteome</keyword>
<dbReference type="GO" id="GO:0004803">
    <property type="term" value="F:transposase activity"/>
    <property type="evidence" value="ECO:0007669"/>
    <property type="project" value="InterPro"/>
</dbReference>
<proteinExistence type="predicted"/>
<dbReference type="InterPro" id="IPR012337">
    <property type="entry name" value="RNaseH-like_sf"/>
</dbReference>
<dbReference type="GO" id="GO:0006313">
    <property type="term" value="P:DNA transposition"/>
    <property type="evidence" value="ECO:0007669"/>
    <property type="project" value="InterPro"/>
</dbReference>
<evidence type="ECO:0000256" key="1">
    <source>
        <dbReference type="SAM" id="Coils"/>
    </source>
</evidence>